<evidence type="ECO:0000256" key="1">
    <source>
        <dbReference type="SAM" id="MobiDB-lite"/>
    </source>
</evidence>
<dbReference type="RefSeq" id="XP_062630074.1">
    <property type="nucleotide sequence ID" value="XM_062774090.1"/>
</dbReference>
<feature type="region of interest" description="Disordered" evidence="1">
    <location>
        <begin position="292"/>
        <end position="311"/>
    </location>
</feature>
<organism evidence="2 3">
    <name type="scientific">Vanrija pseudolonga</name>
    <dbReference type="NCBI Taxonomy" id="143232"/>
    <lineage>
        <taxon>Eukaryota</taxon>
        <taxon>Fungi</taxon>
        <taxon>Dikarya</taxon>
        <taxon>Basidiomycota</taxon>
        <taxon>Agaricomycotina</taxon>
        <taxon>Tremellomycetes</taxon>
        <taxon>Trichosporonales</taxon>
        <taxon>Trichosporonaceae</taxon>
        <taxon>Vanrija</taxon>
    </lineage>
</organism>
<dbReference type="SUPFAM" id="SSF52833">
    <property type="entry name" value="Thioredoxin-like"/>
    <property type="match status" value="1"/>
</dbReference>
<feature type="region of interest" description="Disordered" evidence="1">
    <location>
        <begin position="334"/>
        <end position="357"/>
    </location>
</feature>
<keyword evidence="3" id="KW-1185">Reference proteome</keyword>
<evidence type="ECO:0000313" key="2">
    <source>
        <dbReference type="EMBL" id="WOO84048.1"/>
    </source>
</evidence>
<feature type="region of interest" description="Disordered" evidence="1">
    <location>
        <begin position="401"/>
        <end position="453"/>
    </location>
</feature>
<protein>
    <recommendedName>
        <fullName evidence="4">Thioredoxin domain-containing protein</fullName>
    </recommendedName>
</protein>
<feature type="region of interest" description="Disordered" evidence="1">
    <location>
        <begin position="160"/>
        <end position="201"/>
    </location>
</feature>
<dbReference type="Proteomes" id="UP000827549">
    <property type="component" value="Chromosome 5"/>
</dbReference>
<reference evidence="2" key="1">
    <citation type="submission" date="2023-10" db="EMBL/GenBank/DDBJ databases">
        <authorList>
            <person name="Noh H."/>
        </authorList>
    </citation>
    <scope>NUCLEOTIDE SEQUENCE</scope>
    <source>
        <strain evidence="2">DUCC4014</strain>
    </source>
</reference>
<feature type="region of interest" description="Disordered" evidence="1">
    <location>
        <begin position="1073"/>
        <end position="1133"/>
    </location>
</feature>
<dbReference type="GeneID" id="87810743"/>
<evidence type="ECO:0008006" key="4">
    <source>
        <dbReference type="Google" id="ProtNLM"/>
    </source>
</evidence>
<dbReference type="InterPro" id="IPR036249">
    <property type="entry name" value="Thioredoxin-like_sf"/>
</dbReference>
<dbReference type="CDD" id="cd02970">
    <property type="entry name" value="PRX_like2"/>
    <property type="match status" value="1"/>
</dbReference>
<feature type="compositionally biased region" description="Basic residues" evidence="1">
    <location>
        <begin position="530"/>
        <end position="540"/>
    </location>
</feature>
<feature type="compositionally biased region" description="Pro residues" evidence="1">
    <location>
        <begin position="186"/>
        <end position="195"/>
    </location>
</feature>
<evidence type="ECO:0000313" key="3">
    <source>
        <dbReference type="Proteomes" id="UP000827549"/>
    </source>
</evidence>
<dbReference type="AlphaFoldDB" id="A0AAF0YC55"/>
<proteinExistence type="predicted"/>
<dbReference type="PANTHER" id="PTHR28630:SF3">
    <property type="entry name" value="PEROXIREDOXIN-LIKE 2C"/>
    <property type="match status" value="1"/>
</dbReference>
<feature type="compositionally biased region" description="Basic and acidic residues" evidence="1">
    <location>
        <begin position="576"/>
        <end position="587"/>
    </location>
</feature>
<name>A0AAF0YC55_9TREE</name>
<sequence>MSTAPAPKLSKSRPKTPPSSHPFLNATPRTPSSKRATLHDDGIGADGLLATGTPTTPHSTLPSSVSMYPTVMGDAGVTEASRSESTSRLTAADAASVHSAAYSFSSSRLLPPNPVSTPFSDMMASHMPGSSPDIPPLPPMPADIVRRVSLRDHAARVKYSLSESTERLRSASLEDGTTEEGSVEMPPTPPSPSPSKPEGFAPATWADVVNRHSTLRLADPPTRPSHKIRRVRPPTLHDAEIASTSAESASPVRSLAPAPSFKRRSLRIQRILVPGPGRPGVTLPEHNADIDKELPPTPHTASTIGTMSPPGTARWMSSAAMASRVSLAAWDEDMPPASAPPDVPEHPVRVAPPPPPAKSREPFALHPLLVATQSHSKSKHRRSLSNPLAIKIPGVETWSDSGHTFGHGIEAPEGTTGTGSRRSRRSNSMSQAVASYAAAMREGAKSPTSPTHRSMADAFTALSLGSGSGHADNLASSLGGGLGDTFDRARRLQEDIDKRTSIAQNSLEEGSSAPERTITRSKSTGMLLGRTRKLRTHKSLKMLVPTAIKKRKGAAPGTPDVPLLPERDVATPTPSKEYKRPLPKRSESLPPRNTDSEEGDISLIDLSEAQQQQHIRTYRDADEPFFPSKPVRLTLLNPPEPAEDETFSVYRHPSDRRLLESATQFVIDEEGNPVSFDSLFPVERKDVDKANARAKRSQRLSISETLPPRTLLFFIRSMWCGFCQDYTSQSINKLNPQVMAALNVRVVIICNSSYKMIKRYRDLFKCPFPFYSDESSRIYKLFGMVQNNLMVPMPMRKAPGVREEYNRNTPPVQMMRSFKNIALHLNNSNPGNVFQMGGEFVLGPNYTCEFAHRMTLYMNHLEAREVLGRVVDDETFRDAERRVLHKEQAVMQIAAGQTAAGPAPAPEDVEMWRDSRTAELERMKNKRIQRRQMSQYLPDPTDADSYAAGAAGWESYVATMATSQRSFAQLPSSSGAHIGSLSSAPLAARSFTTLETETLELSTLATHSTFAPFAPTLGTPFSCNTLSDLPESLCSAGSSDHAVDAEDIVTPPQAMRASTQTVAMLWYDPDEMSGDIGDRKSHVSVHSLEEKESSSSSSSSGGGSGDATPRASLSLAPNAFPMPPRASQVGMAM</sequence>
<feature type="compositionally biased region" description="Basic and acidic residues" evidence="1">
    <location>
        <begin position="1076"/>
        <end position="1093"/>
    </location>
</feature>
<dbReference type="Gene3D" id="3.40.30.10">
    <property type="entry name" value="Glutaredoxin"/>
    <property type="match status" value="1"/>
</dbReference>
<dbReference type="EMBL" id="CP086718">
    <property type="protein sequence ID" value="WOO84048.1"/>
    <property type="molecule type" value="Genomic_DNA"/>
</dbReference>
<dbReference type="Pfam" id="PF13911">
    <property type="entry name" value="AhpC-TSA_2"/>
    <property type="match status" value="1"/>
</dbReference>
<dbReference type="InterPro" id="IPR032801">
    <property type="entry name" value="PXL2A/B/C"/>
</dbReference>
<feature type="region of interest" description="Disordered" evidence="1">
    <location>
        <begin position="497"/>
        <end position="598"/>
    </location>
</feature>
<gene>
    <name evidence="2" type="ORF">LOC62_05G007571</name>
</gene>
<dbReference type="PANTHER" id="PTHR28630">
    <property type="match status" value="1"/>
</dbReference>
<feature type="region of interest" description="Disordered" evidence="1">
    <location>
        <begin position="1"/>
        <end position="67"/>
    </location>
</feature>
<accession>A0AAF0YC55</accession>
<feature type="compositionally biased region" description="Low complexity" evidence="1">
    <location>
        <begin position="51"/>
        <end position="64"/>
    </location>
</feature>